<organism evidence="2 3">
    <name type="scientific">Thermoanaerobacterium thermosaccharolyticum</name>
    <name type="common">Clostridium thermosaccharolyticum</name>
    <dbReference type="NCBI Taxonomy" id="1517"/>
    <lineage>
        <taxon>Bacteria</taxon>
        <taxon>Bacillati</taxon>
        <taxon>Bacillota</taxon>
        <taxon>Clostridia</taxon>
        <taxon>Thermoanaerobacterales</taxon>
        <taxon>Thermoanaerobacteraceae</taxon>
        <taxon>Thermoanaerobacterium</taxon>
    </lineage>
</organism>
<reference evidence="2 3" key="1">
    <citation type="submission" date="2017-06" db="EMBL/GenBank/DDBJ databases">
        <title>Isolation and characterization of a thermophilic and butanogenic Thermoanaerobacterium thermosaccharolyticum M5 capable of efficient degradation of hemicellulose.</title>
        <authorList>
            <person name="Xin F."/>
            <person name="Jiang Y."/>
        </authorList>
    </citation>
    <scope>NUCLEOTIDE SEQUENCE [LARGE SCALE GENOMIC DNA]</scope>
    <source>
        <strain evidence="2 3">M5</strain>
    </source>
</reference>
<name>A0A231VDQ8_THETR</name>
<gene>
    <name evidence="2" type="ORF">CE561_12425</name>
</gene>
<dbReference type="EMBL" id="NKHD01000050">
    <property type="protein sequence ID" value="OXT05816.1"/>
    <property type="molecule type" value="Genomic_DNA"/>
</dbReference>
<dbReference type="Proteomes" id="UP000215301">
    <property type="component" value="Unassembled WGS sequence"/>
</dbReference>
<keyword evidence="1" id="KW-0812">Transmembrane</keyword>
<keyword evidence="1" id="KW-0472">Membrane</keyword>
<accession>A0A231VDQ8</accession>
<dbReference type="AlphaFoldDB" id="A0A231VDQ8"/>
<evidence type="ECO:0000313" key="2">
    <source>
        <dbReference type="EMBL" id="OXT05816.1"/>
    </source>
</evidence>
<feature type="transmembrane region" description="Helical" evidence="1">
    <location>
        <begin position="32"/>
        <end position="49"/>
    </location>
</feature>
<keyword evidence="1" id="KW-1133">Transmembrane helix</keyword>
<evidence type="ECO:0000256" key="1">
    <source>
        <dbReference type="SAM" id="Phobius"/>
    </source>
</evidence>
<feature type="transmembrane region" description="Helical" evidence="1">
    <location>
        <begin position="56"/>
        <end position="74"/>
    </location>
</feature>
<evidence type="ECO:0000313" key="3">
    <source>
        <dbReference type="Proteomes" id="UP000215301"/>
    </source>
</evidence>
<comment type="caution">
    <text evidence="2">The sequence shown here is derived from an EMBL/GenBank/DDBJ whole genome shotgun (WGS) entry which is preliminary data.</text>
</comment>
<protein>
    <submittedName>
        <fullName evidence="2">Uncharacterized protein</fullName>
    </submittedName>
</protein>
<proteinExistence type="predicted"/>
<sequence>MLDLYIGSKIKTLRLQKKISQSQLCDNFMNRVWSTLIISFLTSCIIVFFQFYKTGFLINVDHFFIIINSLFGSISF</sequence>